<dbReference type="Proteomes" id="UP001055811">
    <property type="component" value="Linkage Group LG01"/>
</dbReference>
<gene>
    <name evidence="1" type="ORF">L2E82_04390</name>
</gene>
<sequence length="101" mass="12086">MRVSSLFDQSLFPVHLAAGRPTLDERGLPPHPLSIDLKLFIVRRGIKSSLKKRQTRYHRGRYLVHKRYDSQNSFCTLEWKRKARPYLFFQACSDYKIDLYR</sequence>
<name>A0ACB9H6J5_CICIN</name>
<organism evidence="1 2">
    <name type="scientific">Cichorium intybus</name>
    <name type="common">Chicory</name>
    <dbReference type="NCBI Taxonomy" id="13427"/>
    <lineage>
        <taxon>Eukaryota</taxon>
        <taxon>Viridiplantae</taxon>
        <taxon>Streptophyta</taxon>
        <taxon>Embryophyta</taxon>
        <taxon>Tracheophyta</taxon>
        <taxon>Spermatophyta</taxon>
        <taxon>Magnoliopsida</taxon>
        <taxon>eudicotyledons</taxon>
        <taxon>Gunneridae</taxon>
        <taxon>Pentapetalae</taxon>
        <taxon>asterids</taxon>
        <taxon>campanulids</taxon>
        <taxon>Asterales</taxon>
        <taxon>Asteraceae</taxon>
        <taxon>Cichorioideae</taxon>
        <taxon>Cichorieae</taxon>
        <taxon>Cichoriinae</taxon>
        <taxon>Cichorium</taxon>
    </lineage>
</organism>
<proteinExistence type="predicted"/>
<reference evidence="2" key="1">
    <citation type="journal article" date="2022" name="Mol. Ecol. Resour.">
        <title>The genomes of chicory, endive, great burdock and yacon provide insights into Asteraceae palaeo-polyploidization history and plant inulin production.</title>
        <authorList>
            <person name="Fan W."/>
            <person name="Wang S."/>
            <person name="Wang H."/>
            <person name="Wang A."/>
            <person name="Jiang F."/>
            <person name="Liu H."/>
            <person name="Zhao H."/>
            <person name="Xu D."/>
            <person name="Zhang Y."/>
        </authorList>
    </citation>
    <scope>NUCLEOTIDE SEQUENCE [LARGE SCALE GENOMIC DNA]</scope>
    <source>
        <strain evidence="2">cv. Punajuju</strain>
    </source>
</reference>
<reference evidence="1 2" key="2">
    <citation type="journal article" date="2022" name="Mol. Ecol. Resour.">
        <title>The genomes of chicory, endive, great burdock and yacon provide insights into Asteraceae paleo-polyploidization history and plant inulin production.</title>
        <authorList>
            <person name="Fan W."/>
            <person name="Wang S."/>
            <person name="Wang H."/>
            <person name="Wang A."/>
            <person name="Jiang F."/>
            <person name="Liu H."/>
            <person name="Zhao H."/>
            <person name="Xu D."/>
            <person name="Zhang Y."/>
        </authorList>
    </citation>
    <scope>NUCLEOTIDE SEQUENCE [LARGE SCALE GENOMIC DNA]</scope>
    <source>
        <strain evidence="2">cv. Punajuju</strain>
        <tissue evidence="1">Leaves</tissue>
    </source>
</reference>
<accession>A0ACB9H6J5</accession>
<protein>
    <submittedName>
        <fullName evidence="1">Uncharacterized protein</fullName>
    </submittedName>
</protein>
<comment type="caution">
    <text evidence="1">The sequence shown here is derived from an EMBL/GenBank/DDBJ whole genome shotgun (WGS) entry which is preliminary data.</text>
</comment>
<evidence type="ECO:0000313" key="1">
    <source>
        <dbReference type="EMBL" id="KAI3790938.1"/>
    </source>
</evidence>
<keyword evidence="2" id="KW-1185">Reference proteome</keyword>
<evidence type="ECO:0000313" key="2">
    <source>
        <dbReference type="Proteomes" id="UP001055811"/>
    </source>
</evidence>
<dbReference type="EMBL" id="CM042009">
    <property type="protein sequence ID" value="KAI3790938.1"/>
    <property type="molecule type" value="Genomic_DNA"/>
</dbReference>